<evidence type="ECO:0000313" key="5">
    <source>
        <dbReference type="EMBL" id="QHT70630.1"/>
    </source>
</evidence>
<dbReference type="Proteomes" id="UP000480178">
    <property type="component" value="Chromosome"/>
</dbReference>
<proteinExistence type="predicted"/>
<dbReference type="InterPro" id="IPR018060">
    <property type="entry name" value="HTH_AraC"/>
</dbReference>
<keyword evidence="1" id="KW-0805">Transcription regulation</keyword>
<dbReference type="InterPro" id="IPR050204">
    <property type="entry name" value="AraC_XylS_family_regulators"/>
</dbReference>
<sequence length="276" mass="32176">MIYQRYSPCSELAPFVECYFIWDSQNQPIDNLMVESPPSGFCSIVFNGGDPYYLQNKKYEKLLVPQQFVAGQAIYSYKLFLQGTISQAGIVLKPAALATLFDLPTYQYTEERIDLTQVFPATLIHKYKALLASASQAIEKVKLLESFTLHYYQTNQPRPDFIDKAADLIMLKNGMLNVKEMMEGVYMSRRNFERQFFKKVGLSPKYYARIRRMAYLFHQIAGKQKVNWPLLLNQSTYYDQSHFIKDFIEFTGRTPQQYLEENKELVHLVGSLSPRR</sequence>
<dbReference type="SMART" id="SM00342">
    <property type="entry name" value="HTH_ARAC"/>
    <property type="match status" value="1"/>
</dbReference>
<feature type="domain" description="HTH araC/xylS-type" evidence="4">
    <location>
        <begin position="171"/>
        <end position="261"/>
    </location>
</feature>
<dbReference type="EMBL" id="CP048222">
    <property type="protein sequence ID" value="QHT70630.1"/>
    <property type="molecule type" value="Genomic_DNA"/>
</dbReference>
<dbReference type="Pfam" id="PF20240">
    <property type="entry name" value="DUF6597"/>
    <property type="match status" value="1"/>
</dbReference>
<dbReference type="GO" id="GO:0043565">
    <property type="term" value="F:sequence-specific DNA binding"/>
    <property type="evidence" value="ECO:0007669"/>
    <property type="project" value="InterPro"/>
</dbReference>
<evidence type="ECO:0000256" key="3">
    <source>
        <dbReference type="ARBA" id="ARBA00023163"/>
    </source>
</evidence>
<evidence type="ECO:0000259" key="4">
    <source>
        <dbReference type="PROSITE" id="PS01124"/>
    </source>
</evidence>
<keyword evidence="2" id="KW-0238">DNA-binding</keyword>
<reference evidence="5 6" key="1">
    <citation type="submission" date="2020-01" db="EMBL/GenBank/DDBJ databases">
        <authorList>
            <person name="Kim M.K."/>
        </authorList>
    </citation>
    <scope>NUCLEOTIDE SEQUENCE [LARGE SCALE GENOMIC DNA]</scope>
    <source>
        <strain evidence="5 6">172606-1</strain>
    </source>
</reference>
<keyword evidence="3" id="KW-0804">Transcription</keyword>
<evidence type="ECO:0000313" key="6">
    <source>
        <dbReference type="Proteomes" id="UP000480178"/>
    </source>
</evidence>
<evidence type="ECO:0000256" key="2">
    <source>
        <dbReference type="ARBA" id="ARBA00023125"/>
    </source>
</evidence>
<dbReference type="PANTHER" id="PTHR46796:SF13">
    <property type="entry name" value="HTH-TYPE TRANSCRIPTIONAL ACTIVATOR RHAS"/>
    <property type="match status" value="1"/>
</dbReference>
<gene>
    <name evidence="5" type="ORF">GXP67_30245</name>
</gene>
<dbReference type="PROSITE" id="PS01124">
    <property type="entry name" value="HTH_ARAC_FAMILY_2"/>
    <property type="match status" value="1"/>
</dbReference>
<dbReference type="InterPro" id="IPR046532">
    <property type="entry name" value="DUF6597"/>
</dbReference>
<accession>A0A6C0GT32</accession>
<name>A0A6C0GT32_9BACT</name>
<dbReference type="Gene3D" id="1.10.10.60">
    <property type="entry name" value="Homeodomain-like"/>
    <property type="match status" value="1"/>
</dbReference>
<dbReference type="PANTHER" id="PTHR46796">
    <property type="entry name" value="HTH-TYPE TRANSCRIPTIONAL ACTIVATOR RHAS-RELATED"/>
    <property type="match status" value="1"/>
</dbReference>
<organism evidence="5 6">
    <name type="scientific">Rhodocytophaga rosea</name>
    <dbReference type="NCBI Taxonomy" id="2704465"/>
    <lineage>
        <taxon>Bacteria</taxon>
        <taxon>Pseudomonadati</taxon>
        <taxon>Bacteroidota</taxon>
        <taxon>Cytophagia</taxon>
        <taxon>Cytophagales</taxon>
        <taxon>Rhodocytophagaceae</taxon>
        <taxon>Rhodocytophaga</taxon>
    </lineage>
</organism>
<dbReference type="Pfam" id="PF12833">
    <property type="entry name" value="HTH_18"/>
    <property type="match status" value="1"/>
</dbReference>
<protein>
    <submittedName>
        <fullName evidence="5">AraC family transcriptional regulator</fullName>
    </submittedName>
</protein>
<dbReference type="AlphaFoldDB" id="A0A6C0GT32"/>
<dbReference type="RefSeq" id="WP_162446606.1">
    <property type="nucleotide sequence ID" value="NZ_CP048222.1"/>
</dbReference>
<dbReference type="KEGG" id="rhoz:GXP67_30245"/>
<keyword evidence="6" id="KW-1185">Reference proteome</keyword>
<dbReference type="GO" id="GO:0003700">
    <property type="term" value="F:DNA-binding transcription factor activity"/>
    <property type="evidence" value="ECO:0007669"/>
    <property type="project" value="InterPro"/>
</dbReference>
<evidence type="ECO:0000256" key="1">
    <source>
        <dbReference type="ARBA" id="ARBA00023015"/>
    </source>
</evidence>